<dbReference type="SUPFAM" id="SSF53649">
    <property type="entry name" value="Alkaline phosphatase-like"/>
    <property type="match status" value="1"/>
</dbReference>
<name>X0WFZ6_9ZZZZ</name>
<protein>
    <recommendedName>
        <fullName evidence="2">N-sulphoglucosamine sulphohydrolase C-terminal domain-containing protein</fullName>
    </recommendedName>
</protein>
<gene>
    <name evidence="1" type="ORF">S01H1_73482</name>
</gene>
<accession>X0WFZ6</accession>
<dbReference type="EMBL" id="BARS01049102">
    <property type="protein sequence ID" value="GAG29590.1"/>
    <property type="molecule type" value="Genomic_DNA"/>
</dbReference>
<proteinExistence type="predicted"/>
<dbReference type="Gene3D" id="3.30.1120.10">
    <property type="match status" value="1"/>
</dbReference>
<evidence type="ECO:0000313" key="1">
    <source>
        <dbReference type="EMBL" id="GAG29590.1"/>
    </source>
</evidence>
<sequence length="73" mass="8646">PRKTPLFWKWANGKAVLKGKWKLVAWGKKWELFDMEKDKTETTDLSATHPEVVNELKSLHEEWLVRCGKRIEP</sequence>
<dbReference type="AlphaFoldDB" id="X0WFZ6"/>
<dbReference type="InterPro" id="IPR017850">
    <property type="entry name" value="Alkaline_phosphatase_core_sf"/>
</dbReference>
<organism evidence="1">
    <name type="scientific">marine sediment metagenome</name>
    <dbReference type="NCBI Taxonomy" id="412755"/>
    <lineage>
        <taxon>unclassified sequences</taxon>
        <taxon>metagenomes</taxon>
        <taxon>ecological metagenomes</taxon>
    </lineage>
</organism>
<reference evidence="1" key="1">
    <citation type="journal article" date="2014" name="Front. Microbiol.">
        <title>High frequency of phylogenetically diverse reductive dehalogenase-homologous genes in deep subseafloor sedimentary metagenomes.</title>
        <authorList>
            <person name="Kawai M."/>
            <person name="Futagami T."/>
            <person name="Toyoda A."/>
            <person name="Takaki Y."/>
            <person name="Nishi S."/>
            <person name="Hori S."/>
            <person name="Arai W."/>
            <person name="Tsubouchi T."/>
            <person name="Morono Y."/>
            <person name="Uchiyama I."/>
            <person name="Ito T."/>
            <person name="Fujiyama A."/>
            <person name="Inagaki F."/>
            <person name="Takami H."/>
        </authorList>
    </citation>
    <scope>NUCLEOTIDE SEQUENCE</scope>
    <source>
        <strain evidence="1">Expedition CK06-06</strain>
    </source>
</reference>
<feature type="non-terminal residue" evidence="1">
    <location>
        <position position="1"/>
    </location>
</feature>
<evidence type="ECO:0008006" key="2">
    <source>
        <dbReference type="Google" id="ProtNLM"/>
    </source>
</evidence>
<comment type="caution">
    <text evidence="1">The sequence shown here is derived from an EMBL/GenBank/DDBJ whole genome shotgun (WGS) entry which is preliminary data.</text>
</comment>